<evidence type="ECO:0000256" key="1">
    <source>
        <dbReference type="SAM" id="MobiDB-lite"/>
    </source>
</evidence>
<dbReference type="Proteomes" id="UP000604273">
    <property type="component" value="Unassembled WGS sequence"/>
</dbReference>
<dbReference type="InterPro" id="IPR002575">
    <property type="entry name" value="Aminoglycoside_PTrfase"/>
</dbReference>
<reference evidence="3" key="1">
    <citation type="journal article" date="2020" name="BMC Genomics">
        <title>Correction to: Identification and distribution of gene clusters required for synthesis of sphingolipid metabolism inhibitors in diverse species of the filamentous fungus Fusarium.</title>
        <authorList>
            <person name="Kim H.S."/>
            <person name="Lohmar J.M."/>
            <person name="Busman M."/>
            <person name="Brown D.W."/>
            <person name="Naumann T.A."/>
            <person name="Divon H.H."/>
            <person name="Lysoe E."/>
            <person name="Uhlig S."/>
            <person name="Proctor R.H."/>
        </authorList>
    </citation>
    <scope>NUCLEOTIDE SEQUENCE</scope>
    <source>
        <strain evidence="3">NRRL 45417</strain>
    </source>
</reference>
<sequence>MQRATQDGLEWQESFLCLEPVWTREPSLGAIESVSRQQLRITSKSPCTVTFHTAGVFNKVYLVRTEGNSFVMWVNLPVYPRHKTRADVVTLKWVRENTTIPVPKVFAFDHRNDNEIGFEWILMEFMQGTPAHKRWRTMSMEQKIALTKRVATFQFELAGLEKQEPHFKCIGTLDCPEIDLEADFKAPEAAVTPGRMVLYDFFNGDRLTYDIPRGPFVSTHDWLSATLTFVIHNQKLVLQGSQDEHDIEDAEYILPVAQRLLALLPRVFPPDLSRPEPSTLHLCYLDLDNILVDEQGELTAVIDWEWASALPLWMLSRVPVFLEAQPREDEPQRDAYSNETPEEAAKEAGRRNDPDYLDNEGKNELYWIHMMEYETTQLRKVYQARLEELCPDWAKMNPLEEDFYEAVLQCDGLWKKMIRKWVECMEKGESVRFSDIWNR</sequence>
<dbReference type="SUPFAM" id="SSF56112">
    <property type="entry name" value="Protein kinase-like (PK-like)"/>
    <property type="match status" value="1"/>
</dbReference>
<protein>
    <recommendedName>
        <fullName evidence="2">Aminoglycoside phosphotransferase domain-containing protein</fullName>
    </recommendedName>
</protein>
<name>A0A8H4SQM4_9HYPO</name>
<feature type="compositionally biased region" description="Basic and acidic residues" evidence="1">
    <location>
        <begin position="343"/>
        <end position="357"/>
    </location>
</feature>
<dbReference type="AlphaFoldDB" id="A0A8H4SQM4"/>
<accession>A0A8H4SQM4</accession>
<reference evidence="3" key="2">
    <citation type="submission" date="2020-05" db="EMBL/GenBank/DDBJ databases">
        <authorList>
            <person name="Kim H.-S."/>
            <person name="Proctor R.H."/>
            <person name="Brown D.W."/>
        </authorList>
    </citation>
    <scope>NUCLEOTIDE SEQUENCE</scope>
    <source>
        <strain evidence="3">NRRL 45417</strain>
    </source>
</reference>
<gene>
    <name evidence="3" type="ORF">FGADI_13014</name>
</gene>
<dbReference type="Gene3D" id="3.90.1200.10">
    <property type="match status" value="1"/>
</dbReference>
<evidence type="ECO:0000259" key="2">
    <source>
        <dbReference type="Pfam" id="PF01636"/>
    </source>
</evidence>
<keyword evidence="4" id="KW-1185">Reference proteome</keyword>
<proteinExistence type="predicted"/>
<evidence type="ECO:0000313" key="3">
    <source>
        <dbReference type="EMBL" id="KAF4943933.1"/>
    </source>
</evidence>
<organism evidence="3 4">
    <name type="scientific">Fusarium gaditjirri</name>
    <dbReference type="NCBI Taxonomy" id="282569"/>
    <lineage>
        <taxon>Eukaryota</taxon>
        <taxon>Fungi</taxon>
        <taxon>Dikarya</taxon>
        <taxon>Ascomycota</taxon>
        <taxon>Pezizomycotina</taxon>
        <taxon>Sordariomycetes</taxon>
        <taxon>Hypocreomycetidae</taxon>
        <taxon>Hypocreales</taxon>
        <taxon>Nectriaceae</taxon>
        <taxon>Fusarium</taxon>
        <taxon>Fusarium nisikadoi species complex</taxon>
    </lineage>
</organism>
<evidence type="ECO:0000313" key="4">
    <source>
        <dbReference type="Proteomes" id="UP000604273"/>
    </source>
</evidence>
<dbReference type="InterPro" id="IPR011009">
    <property type="entry name" value="Kinase-like_dom_sf"/>
</dbReference>
<feature type="region of interest" description="Disordered" evidence="1">
    <location>
        <begin position="328"/>
        <end position="357"/>
    </location>
</feature>
<dbReference type="Pfam" id="PF01636">
    <property type="entry name" value="APH"/>
    <property type="match status" value="1"/>
</dbReference>
<comment type="caution">
    <text evidence="3">The sequence shown here is derived from an EMBL/GenBank/DDBJ whole genome shotgun (WGS) entry which is preliminary data.</text>
</comment>
<dbReference type="InterPro" id="IPR051678">
    <property type="entry name" value="AGP_Transferase"/>
</dbReference>
<dbReference type="OrthoDB" id="10003767at2759"/>
<feature type="domain" description="Aminoglycoside phosphotransferase" evidence="2">
    <location>
        <begin position="49"/>
        <end position="337"/>
    </location>
</feature>
<dbReference type="EMBL" id="JABFAI010000481">
    <property type="protein sequence ID" value="KAF4943933.1"/>
    <property type="molecule type" value="Genomic_DNA"/>
</dbReference>
<dbReference type="PANTHER" id="PTHR21310">
    <property type="entry name" value="AMINOGLYCOSIDE PHOSPHOTRANSFERASE-RELATED-RELATED"/>
    <property type="match status" value="1"/>
</dbReference>
<dbReference type="PANTHER" id="PTHR21310:SF13">
    <property type="entry name" value="AMINOGLYCOSIDE PHOSPHOTRANSFERASE DOMAIN-CONTAINING PROTEIN"/>
    <property type="match status" value="1"/>
</dbReference>